<keyword evidence="3" id="KW-1185">Reference proteome</keyword>
<dbReference type="KEGG" id="hat:RC74_01420"/>
<dbReference type="STRING" id="1579316.RC74_01420"/>
<evidence type="ECO:0000313" key="3">
    <source>
        <dbReference type="Proteomes" id="UP000070371"/>
    </source>
</evidence>
<dbReference type="RefSeq" id="WP_039004441.1">
    <property type="nucleotide sequence ID" value="NZ_CP014327.1"/>
</dbReference>
<dbReference type="OrthoDB" id="9130422at2"/>
<dbReference type="Pfam" id="PF16156">
    <property type="entry name" value="DUF4864"/>
    <property type="match status" value="1"/>
</dbReference>
<proteinExistence type="predicted"/>
<gene>
    <name evidence="2" type="ORF">RC74_01420</name>
</gene>
<evidence type="ECO:0008006" key="4">
    <source>
        <dbReference type="Google" id="ProtNLM"/>
    </source>
</evidence>
<dbReference type="Proteomes" id="UP000070371">
    <property type="component" value="Chromosome"/>
</dbReference>
<reference evidence="2 3" key="1">
    <citation type="submission" date="2016-02" db="EMBL/GenBank/DDBJ databases">
        <title>Complete genome sequence of Halocynthiibacter arcticus PAMC 20958t from arctic marine sediment.</title>
        <authorList>
            <person name="Lee Y.M."/>
            <person name="Baek K."/>
            <person name="Lee H.K."/>
            <person name="Shin S.C."/>
        </authorList>
    </citation>
    <scope>NUCLEOTIDE SEQUENCE [LARGE SCALE GENOMIC DNA]</scope>
    <source>
        <strain evidence="2">PAMC 20958</strain>
    </source>
</reference>
<protein>
    <recommendedName>
        <fullName evidence="4">DUF4864 domain-containing protein</fullName>
    </recommendedName>
</protein>
<name>A0A126UVQ8_9RHOB</name>
<feature type="chain" id="PRO_5007443165" description="DUF4864 domain-containing protein" evidence="1">
    <location>
        <begin position="21"/>
        <end position="140"/>
    </location>
</feature>
<sequence>MRFLKILAIVAVMNPLVAQAQVGDQARAYGALERTVLGQMEAFRDGDLTAAFEFASDDIQRYFGSPEVFGMMVARGFSMVVDPEDVTFLDNRPEGRSVWQKVLVKSKSGESFVLDYELVPDSEGWKINAVLPVPASGLSA</sequence>
<accession>A0A126UVQ8</accession>
<keyword evidence="1" id="KW-0732">Signal</keyword>
<dbReference type="EMBL" id="CP014327">
    <property type="protein sequence ID" value="AML50114.1"/>
    <property type="molecule type" value="Genomic_DNA"/>
</dbReference>
<dbReference type="InterPro" id="IPR032347">
    <property type="entry name" value="DUF4864"/>
</dbReference>
<organism evidence="2 3">
    <name type="scientific">Falsihalocynthiibacter arcticus</name>
    <dbReference type="NCBI Taxonomy" id="1579316"/>
    <lineage>
        <taxon>Bacteria</taxon>
        <taxon>Pseudomonadati</taxon>
        <taxon>Pseudomonadota</taxon>
        <taxon>Alphaproteobacteria</taxon>
        <taxon>Rhodobacterales</taxon>
        <taxon>Roseobacteraceae</taxon>
        <taxon>Falsihalocynthiibacter</taxon>
    </lineage>
</organism>
<feature type="signal peptide" evidence="1">
    <location>
        <begin position="1"/>
        <end position="20"/>
    </location>
</feature>
<evidence type="ECO:0000313" key="2">
    <source>
        <dbReference type="EMBL" id="AML50114.1"/>
    </source>
</evidence>
<dbReference type="AlphaFoldDB" id="A0A126UVQ8"/>
<evidence type="ECO:0000256" key="1">
    <source>
        <dbReference type="SAM" id="SignalP"/>
    </source>
</evidence>